<keyword evidence="3 5" id="KW-1133">Transmembrane helix</keyword>
<dbReference type="InterPro" id="IPR050475">
    <property type="entry name" value="Prenyltransferase_related"/>
</dbReference>
<dbReference type="EMBL" id="MG886384">
    <property type="protein sequence ID" value="AVY05505.1"/>
    <property type="molecule type" value="Genomic_DNA"/>
</dbReference>
<evidence type="ECO:0000256" key="5">
    <source>
        <dbReference type="SAM" id="Phobius"/>
    </source>
</evidence>
<dbReference type="PANTHER" id="PTHR42723:SF1">
    <property type="entry name" value="CHLOROPHYLL SYNTHASE, CHLOROPLASTIC"/>
    <property type="match status" value="1"/>
</dbReference>
<dbReference type="GO" id="GO:0016765">
    <property type="term" value="F:transferase activity, transferring alkyl or aryl (other than methyl) groups"/>
    <property type="evidence" value="ECO:0007669"/>
    <property type="project" value="InterPro"/>
</dbReference>
<sequence length="300" mass="33444">MWDFLESDFFTFAVPNTAFGILSAFASSVLIEGPSSPVTNPPKMQILRRLPQVLAFNVVNLLVFTLANQRTPESVEEDRINKPWRPIPQGRITIERTRRVMLAAIPATVALNHALGVERQGVLILLLTWLYNDLGGGDEAFLREIIISIAYGLYNSGSLTVALGPEYYALSSRGMAWVAVISGVILTTMQVQDLKDQEGDKTRGRKTIALFLGEHISRASLAFFVCFWSCVCAHFWVLELAHLALLAIIAAVLVTRLLFARLSFEGNARAWRFWCIWHSSLYILPLLAARGSKKDHINAT</sequence>
<protein>
    <submittedName>
        <fullName evidence="6">Digeranylgeranylglyceryl phosphate synthase protein</fullName>
    </submittedName>
</protein>
<accession>A0A2R4QF14</accession>
<dbReference type="AlphaFoldDB" id="A0A2R4QF14"/>
<proteinExistence type="predicted"/>
<dbReference type="InterPro" id="IPR000537">
    <property type="entry name" value="UbiA_prenyltransferase"/>
</dbReference>
<feature type="transmembrane region" description="Helical" evidence="5">
    <location>
        <begin position="271"/>
        <end position="289"/>
    </location>
</feature>
<name>A0A2R4QF14_9PEZI</name>
<dbReference type="CDD" id="cd13965">
    <property type="entry name" value="PT_UbiA_3"/>
    <property type="match status" value="1"/>
</dbReference>
<evidence type="ECO:0000256" key="2">
    <source>
        <dbReference type="ARBA" id="ARBA00022692"/>
    </source>
</evidence>
<organism evidence="6">
    <name type="scientific">Nodulisporium sp</name>
    <dbReference type="NCBI Taxonomy" id="1897413"/>
    <lineage>
        <taxon>Eukaryota</taxon>
        <taxon>Fungi</taxon>
        <taxon>Dikarya</taxon>
        <taxon>Ascomycota</taxon>
        <taxon>Pezizomycotina</taxon>
        <taxon>Sordariomycetes</taxon>
        <taxon>Xylariomycetidae</taxon>
        <taxon>Xylariales</taxon>
        <taxon>Xylariaceae</taxon>
        <taxon>Nodulisporium</taxon>
    </lineage>
</organism>
<comment type="subcellular location">
    <subcellularLocation>
        <location evidence="1">Membrane</location>
        <topology evidence="1">Multi-pass membrane protein</topology>
    </subcellularLocation>
</comment>
<evidence type="ECO:0000313" key="6">
    <source>
        <dbReference type="EMBL" id="AVY05505.1"/>
    </source>
</evidence>
<evidence type="ECO:0000256" key="4">
    <source>
        <dbReference type="ARBA" id="ARBA00023136"/>
    </source>
</evidence>
<evidence type="ECO:0000256" key="1">
    <source>
        <dbReference type="ARBA" id="ARBA00004141"/>
    </source>
</evidence>
<keyword evidence="4 5" id="KW-0472">Membrane</keyword>
<gene>
    <name evidence="6" type="primary">g3263</name>
</gene>
<keyword evidence="2 5" id="KW-0812">Transmembrane</keyword>
<feature type="transmembrane region" description="Helical" evidence="5">
    <location>
        <begin position="215"/>
        <end position="237"/>
    </location>
</feature>
<dbReference type="Pfam" id="PF01040">
    <property type="entry name" value="UbiA"/>
    <property type="match status" value="1"/>
</dbReference>
<evidence type="ECO:0000256" key="3">
    <source>
        <dbReference type="ARBA" id="ARBA00022989"/>
    </source>
</evidence>
<feature type="transmembrane region" description="Helical" evidence="5">
    <location>
        <begin position="243"/>
        <end position="259"/>
    </location>
</feature>
<dbReference type="GO" id="GO:0016020">
    <property type="term" value="C:membrane"/>
    <property type="evidence" value="ECO:0007669"/>
    <property type="project" value="UniProtKB-SubCell"/>
</dbReference>
<reference evidence="6" key="1">
    <citation type="submission" date="2018-02" db="EMBL/GenBank/DDBJ databases">
        <title>Biosynthetic Pathway for Furanosteroid Demethoxyviridin and Identification of an Unusual Pregnane Side-chain Cleavage.</title>
        <authorList>
            <person name="Wang G.-Q."/>
            <person name="Chen G.-D."/>
            <person name="Qin S.-Y."/>
            <person name="Hu D."/>
            <person name="Awakawa T."/>
            <person name="Li S.-Y."/>
            <person name="Lv J.-M."/>
            <person name="Wang C.-X."/>
            <person name="Yao X.-S."/>
            <person name="Abe I."/>
            <person name="Gao H."/>
        </authorList>
    </citation>
    <scope>NUCLEOTIDE SEQUENCE</scope>
    <source>
        <strain evidence="6">JNvid</strain>
    </source>
</reference>
<dbReference type="PANTHER" id="PTHR42723">
    <property type="entry name" value="CHLOROPHYLL SYNTHASE"/>
    <property type="match status" value="1"/>
</dbReference>